<dbReference type="InterPro" id="IPR020843">
    <property type="entry name" value="ER"/>
</dbReference>
<proteinExistence type="predicted"/>
<dbReference type="InterPro" id="IPR013154">
    <property type="entry name" value="ADH-like_N"/>
</dbReference>
<evidence type="ECO:0000259" key="1">
    <source>
        <dbReference type="PROSITE" id="PS50042"/>
    </source>
</evidence>
<accession>A0A2T5G7E0</accession>
<gene>
    <name evidence="2" type="ORF">BLITH_1056</name>
</gene>
<protein>
    <submittedName>
        <fullName evidence="2">Alcohol dehydrogenase</fullName>
    </submittedName>
</protein>
<dbReference type="Gene3D" id="3.90.180.10">
    <property type="entry name" value="Medium-chain alcohol dehydrogenases, catalytic domain"/>
    <property type="match status" value="1"/>
</dbReference>
<dbReference type="AlphaFoldDB" id="A0A2T5G7E0"/>
<dbReference type="GO" id="GO:0016491">
    <property type="term" value="F:oxidoreductase activity"/>
    <property type="evidence" value="ECO:0007669"/>
    <property type="project" value="InterPro"/>
</dbReference>
<feature type="domain" description="Cyclic nucleotide-binding" evidence="1">
    <location>
        <begin position="290"/>
        <end position="333"/>
    </location>
</feature>
<dbReference type="PANTHER" id="PTHR45033:SF3">
    <property type="entry name" value="DEHYDROGENASE, PUTATIVE (AFU_ORTHOLOGUE AFUA_2G13270)-RELATED"/>
    <property type="match status" value="1"/>
</dbReference>
<organism evidence="2 3">
    <name type="scientific">Brockia lithotrophica</name>
    <dbReference type="NCBI Taxonomy" id="933949"/>
    <lineage>
        <taxon>Bacteria</taxon>
        <taxon>Bacillati</taxon>
        <taxon>Bacillota</taxon>
        <taxon>Bacilli</taxon>
        <taxon>Bacillales</taxon>
        <taxon>Bacillales Family X. Incertae Sedis</taxon>
        <taxon>Brockia</taxon>
    </lineage>
</organism>
<dbReference type="SUPFAM" id="SSF50129">
    <property type="entry name" value="GroES-like"/>
    <property type="match status" value="1"/>
</dbReference>
<dbReference type="InterPro" id="IPR052711">
    <property type="entry name" value="Zinc_ADH-like"/>
</dbReference>
<reference evidence="2 3" key="1">
    <citation type="submission" date="2017-08" db="EMBL/GenBank/DDBJ databases">
        <title>Burning lignite coal seam in the remote Altai Mountains harbors a hydrogen-driven thermophilic microbial community.</title>
        <authorList>
            <person name="Kadnikov V.V."/>
            <person name="Mardanov A.V."/>
            <person name="Ivasenko D."/>
            <person name="Beletsky A.V."/>
            <person name="Karnachuk O.V."/>
            <person name="Ravin N.V."/>
        </authorList>
    </citation>
    <scope>NUCLEOTIDE SEQUENCE [LARGE SCALE GENOMIC DNA]</scope>
    <source>
        <strain evidence="2">AL31</strain>
    </source>
</reference>
<evidence type="ECO:0000313" key="2">
    <source>
        <dbReference type="EMBL" id="PTQ52089.1"/>
    </source>
</evidence>
<dbReference type="SUPFAM" id="SSF51735">
    <property type="entry name" value="NAD(P)-binding Rossmann-fold domains"/>
    <property type="match status" value="1"/>
</dbReference>
<dbReference type="InterPro" id="IPR036291">
    <property type="entry name" value="NAD(P)-bd_dom_sf"/>
</dbReference>
<dbReference type="Pfam" id="PF00107">
    <property type="entry name" value="ADH_zinc_N"/>
    <property type="match status" value="1"/>
</dbReference>
<dbReference type="EMBL" id="PEBW01000003">
    <property type="protein sequence ID" value="PTQ52089.1"/>
    <property type="molecule type" value="Genomic_DNA"/>
</dbReference>
<evidence type="ECO:0000313" key="3">
    <source>
        <dbReference type="Proteomes" id="UP000244016"/>
    </source>
</evidence>
<comment type="caution">
    <text evidence="2">The sequence shown here is derived from an EMBL/GenBank/DDBJ whole genome shotgun (WGS) entry which is preliminary data.</text>
</comment>
<dbReference type="InterPro" id="IPR011032">
    <property type="entry name" value="GroES-like_sf"/>
</dbReference>
<dbReference type="PROSITE" id="PS50042">
    <property type="entry name" value="CNMP_BINDING_3"/>
    <property type="match status" value="1"/>
</dbReference>
<dbReference type="SMART" id="SM00829">
    <property type="entry name" value="PKS_ER"/>
    <property type="match status" value="1"/>
</dbReference>
<name>A0A2T5G7E0_9BACL</name>
<dbReference type="PANTHER" id="PTHR45033">
    <property type="match status" value="1"/>
</dbReference>
<sequence>MRAWVFRGARVPLAFEEVPPPEPGRGEVRVCLAASALNHRDLYFLEGSMEARPGAILGSDGAGVICAVGEGVPTSRVGERVFVVPSLGWHEVSPAPPAGFRILGVPDPGTFAEAVVVPQENAVPIPCGLTWEEAAALPLAFLTAYRALFTRAGLEKGEDLLITGIGGGVALAALQLAVAQGARVWVTSRHEKKRHRALALGASGAFSSASFAADVRREVGGVDVVLEAVGGATFAESLASLRPGGRIVTFAAAYGGEVRLALRPFFYGQYSLLGTTMGSLAEFHRLLGEFVVGRGVRPVIDRVFPADRLPEALDYLAAGEHFGKVVVRWGEPR</sequence>
<dbReference type="InterPro" id="IPR013149">
    <property type="entry name" value="ADH-like_C"/>
</dbReference>
<dbReference type="Pfam" id="PF08240">
    <property type="entry name" value="ADH_N"/>
    <property type="match status" value="1"/>
</dbReference>
<dbReference type="InterPro" id="IPR000595">
    <property type="entry name" value="cNMP-bd_dom"/>
</dbReference>
<dbReference type="Proteomes" id="UP000244016">
    <property type="component" value="Unassembled WGS sequence"/>
</dbReference>